<dbReference type="Gene3D" id="3.40.50.2000">
    <property type="entry name" value="Glycogen Phosphorylase B"/>
    <property type="match status" value="2"/>
</dbReference>
<dbReference type="InterPro" id="IPR023986">
    <property type="entry name" value="GlycosylTfrase_MSMEG0565"/>
</dbReference>
<organism evidence="3 4">
    <name type="scientific">Gluconacetobacter johannae</name>
    <dbReference type="NCBI Taxonomy" id="112140"/>
    <lineage>
        <taxon>Bacteria</taxon>
        <taxon>Pseudomonadati</taxon>
        <taxon>Pseudomonadota</taxon>
        <taxon>Alphaproteobacteria</taxon>
        <taxon>Acetobacterales</taxon>
        <taxon>Acetobacteraceae</taxon>
        <taxon>Gluconacetobacter</taxon>
    </lineage>
</organism>
<dbReference type="SUPFAM" id="SSF53756">
    <property type="entry name" value="UDP-Glycosyltransferase/glycogen phosphorylase"/>
    <property type="match status" value="1"/>
</dbReference>
<dbReference type="PANTHER" id="PTHR45947:SF3">
    <property type="entry name" value="SULFOQUINOVOSYL TRANSFERASE SQD2"/>
    <property type="match status" value="1"/>
</dbReference>
<proteinExistence type="predicted"/>
<keyword evidence="4" id="KW-1185">Reference proteome</keyword>
<dbReference type="EMBL" id="JABEQH010000005">
    <property type="protein sequence ID" value="MBB2175307.1"/>
    <property type="molecule type" value="Genomic_DNA"/>
</dbReference>
<dbReference type="GO" id="GO:0016757">
    <property type="term" value="F:glycosyltransferase activity"/>
    <property type="evidence" value="ECO:0007669"/>
    <property type="project" value="InterPro"/>
</dbReference>
<dbReference type="Pfam" id="PF13439">
    <property type="entry name" value="Glyco_transf_4"/>
    <property type="match status" value="1"/>
</dbReference>
<dbReference type="RefSeq" id="WP_182941961.1">
    <property type="nucleotide sequence ID" value="NZ_JABEQH010000005.1"/>
</dbReference>
<evidence type="ECO:0000313" key="4">
    <source>
        <dbReference type="Proteomes" id="UP000561066"/>
    </source>
</evidence>
<dbReference type="CDD" id="cd03801">
    <property type="entry name" value="GT4_PimA-like"/>
    <property type="match status" value="1"/>
</dbReference>
<dbReference type="NCBIfam" id="TIGR04047">
    <property type="entry name" value="MSMEG_0565_glyc"/>
    <property type="match status" value="1"/>
</dbReference>
<sequence length="381" mass="41310">MTRRIGIVAHSTNPRGGVVHAMHLAEALCEAGDDAILIAPDVAGRGFFRRPACPVICIPARPEADVASMVERRIVEIRDAVRGMRLDIVHAQDPIGANALADLVAEGALPGFVRTVHHLDRFDDARLARRQDRGVHAATQLLCVSDMWRDVLRDRYGRDAECVGNGVDVRRYRPEADARDEGIRQALGLEDDAVIVLAVGGVEARKNTIALFEACVALRQEHPRLHLVIAGGATLLDHGTYRAAFDDRVRAAGADGWVVRAGVMADEAMPALYRAAHVLAYPSVSEGFGLCPLEALACGIPVVLPRQAPFSAHLRADDAVWCDPGDAASLDRAMGRALQDETRRYFRAWGPKTAGRFTWAAVAAAHHPAYDRLPRKAALHA</sequence>
<dbReference type="AlphaFoldDB" id="A0A7W4J6F7"/>
<evidence type="ECO:0000259" key="2">
    <source>
        <dbReference type="Pfam" id="PF13439"/>
    </source>
</evidence>
<gene>
    <name evidence="3" type="ORF">HLH21_05115</name>
</gene>
<dbReference type="InterPro" id="IPR001296">
    <property type="entry name" value="Glyco_trans_1"/>
</dbReference>
<evidence type="ECO:0000313" key="3">
    <source>
        <dbReference type="EMBL" id="MBB2175307.1"/>
    </source>
</evidence>
<evidence type="ECO:0000259" key="1">
    <source>
        <dbReference type="Pfam" id="PF00534"/>
    </source>
</evidence>
<accession>A0A7W4J6F7</accession>
<dbReference type="Pfam" id="PF00534">
    <property type="entry name" value="Glycos_transf_1"/>
    <property type="match status" value="1"/>
</dbReference>
<comment type="caution">
    <text evidence="3">The sequence shown here is derived from an EMBL/GenBank/DDBJ whole genome shotgun (WGS) entry which is preliminary data.</text>
</comment>
<feature type="domain" description="Glycosyl transferase family 1" evidence="1">
    <location>
        <begin position="183"/>
        <end position="346"/>
    </location>
</feature>
<keyword evidence="3" id="KW-0808">Transferase</keyword>
<name>A0A7W4J6F7_9PROT</name>
<dbReference type="PANTHER" id="PTHR45947">
    <property type="entry name" value="SULFOQUINOVOSYL TRANSFERASE SQD2"/>
    <property type="match status" value="1"/>
</dbReference>
<reference evidence="3 4" key="1">
    <citation type="submission" date="2020-04" db="EMBL/GenBank/DDBJ databases">
        <title>Description of novel Gluconacetobacter.</title>
        <authorList>
            <person name="Sombolestani A."/>
        </authorList>
    </citation>
    <scope>NUCLEOTIDE SEQUENCE [LARGE SCALE GENOMIC DNA]</scope>
    <source>
        <strain evidence="3 4">LMG 21312</strain>
    </source>
</reference>
<dbReference type="Proteomes" id="UP000561066">
    <property type="component" value="Unassembled WGS sequence"/>
</dbReference>
<protein>
    <submittedName>
        <fullName evidence="3">MSMEG_0565 family glycosyltransferase</fullName>
    </submittedName>
</protein>
<feature type="domain" description="Glycosyltransferase subfamily 4-like N-terminal" evidence="2">
    <location>
        <begin position="15"/>
        <end position="171"/>
    </location>
</feature>
<dbReference type="InterPro" id="IPR050194">
    <property type="entry name" value="Glycosyltransferase_grp1"/>
</dbReference>
<dbReference type="InterPro" id="IPR028098">
    <property type="entry name" value="Glyco_trans_4-like_N"/>
</dbReference>